<keyword evidence="1" id="KW-0548">Nucleotidyltransferase</keyword>
<name>Q86QJ3_PHIRO</name>
<evidence type="ECO:0000313" key="1">
    <source>
        <dbReference type="EMBL" id="AAO25736.1"/>
    </source>
</evidence>
<feature type="non-terminal residue" evidence="1">
    <location>
        <position position="1"/>
    </location>
</feature>
<sequence length="89" mass="10518">FTMTLANIYMLKWEQPLIAHQKRHNELYGRYIDDVFMTSNMFMGQINQLLDQADQQDENIRITRTIGSKIEFLDVSIENNQGRLKTSVH</sequence>
<keyword evidence="1" id="KW-0808">Transferase</keyword>
<reference evidence="1" key="1">
    <citation type="journal article" date="2003" name="Nat. Genet.">
        <title>Retroelements containing introns in diverse invertebrate taxa.</title>
        <authorList>
            <person name="Arkhipova I.R."/>
            <person name="Pyatkov K.I."/>
            <person name="Meselson M."/>
            <person name="Evgen'ev M.B."/>
        </authorList>
    </citation>
    <scope>NUCLEOTIDE SEQUENCE</scope>
</reference>
<dbReference type="AlphaFoldDB" id="Q86QJ3"/>
<accession>Q86QJ3</accession>
<dbReference type="PANTHER" id="PTHR21301:SF12">
    <property type="match status" value="1"/>
</dbReference>
<dbReference type="PANTHER" id="PTHR21301">
    <property type="entry name" value="REVERSE TRANSCRIPTASE"/>
    <property type="match status" value="1"/>
</dbReference>
<feature type="non-terminal residue" evidence="1">
    <location>
        <position position="89"/>
    </location>
</feature>
<proteinExistence type="predicted"/>
<dbReference type="GO" id="GO:0003964">
    <property type="term" value="F:RNA-directed DNA polymerase activity"/>
    <property type="evidence" value="ECO:0007669"/>
    <property type="project" value="UniProtKB-KW"/>
</dbReference>
<protein>
    <submittedName>
        <fullName evidence="1">Reverse transcriptase</fullName>
    </submittedName>
</protein>
<dbReference type="EMBL" id="AY179362">
    <property type="protein sequence ID" value="AAO25736.1"/>
    <property type="molecule type" value="Genomic_DNA"/>
</dbReference>
<keyword evidence="1" id="KW-0695">RNA-directed DNA polymerase</keyword>
<organism evidence="1">
    <name type="scientific">Philodina roseola</name>
    <name type="common">Rotifer</name>
    <dbReference type="NCBI Taxonomy" id="96448"/>
    <lineage>
        <taxon>Eukaryota</taxon>
        <taxon>Metazoa</taxon>
        <taxon>Spiralia</taxon>
        <taxon>Gnathifera</taxon>
        <taxon>Rotifera</taxon>
        <taxon>Eurotatoria</taxon>
        <taxon>Bdelloidea</taxon>
        <taxon>Philodinida</taxon>
        <taxon>Philodinidae</taxon>
        <taxon>Philodina</taxon>
    </lineage>
</organism>